<dbReference type="Proteomes" id="UP000184172">
    <property type="component" value="Unassembled WGS sequence"/>
</dbReference>
<protein>
    <recommendedName>
        <fullName evidence="4">Lipoprotein</fullName>
    </recommendedName>
</protein>
<evidence type="ECO:0000313" key="3">
    <source>
        <dbReference type="Proteomes" id="UP000184172"/>
    </source>
</evidence>
<evidence type="ECO:0008006" key="4">
    <source>
        <dbReference type="Google" id="ProtNLM"/>
    </source>
</evidence>
<accession>A0A1M6FC97</accession>
<feature type="region of interest" description="Disordered" evidence="1">
    <location>
        <begin position="27"/>
        <end position="52"/>
    </location>
</feature>
<dbReference type="RefSeq" id="WP_073216761.1">
    <property type="nucleotide sequence ID" value="NZ_FNNS01000008.1"/>
</dbReference>
<evidence type="ECO:0000256" key="1">
    <source>
        <dbReference type="SAM" id="MobiDB-lite"/>
    </source>
</evidence>
<name>A0A1M6FC97_9FLAO</name>
<sequence length="264" mass="29733">MFSRIKILAALLALTVVLGCNEKKKDEEGTESEIKIENTNVKPKAPRPEKAAATNFTGDGVWVSKKYTDKLLATKSPKKSQDATPITMMILPNALHKDATVVLEFHEGGTGKLVKKNNGYEIQSKKEDGPSHAFQYVKGGLKTKNDEFIKLKFKGNKNDYKVAEQLLFAGKYDLDGKQVEFTPNGKVTGLDSFSYYSVLIDYYDAGMQVDQIRLGKSYENSELYGFKFKNDKLLIYELKCTDGDGKYCNVVKYGKRLYKLEKKN</sequence>
<dbReference type="EMBL" id="FQYV01000007">
    <property type="protein sequence ID" value="SHI95239.1"/>
    <property type="molecule type" value="Genomic_DNA"/>
</dbReference>
<reference evidence="3" key="1">
    <citation type="submission" date="2016-11" db="EMBL/GenBank/DDBJ databases">
        <authorList>
            <person name="Varghese N."/>
            <person name="Submissions S."/>
        </authorList>
    </citation>
    <scope>NUCLEOTIDE SEQUENCE [LARGE SCALE GENOMIC DNA]</scope>
    <source>
        <strain evidence="3">DSM 26349</strain>
    </source>
</reference>
<proteinExistence type="predicted"/>
<evidence type="ECO:0000313" key="2">
    <source>
        <dbReference type="EMBL" id="SHI95239.1"/>
    </source>
</evidence>
<dbReference type="OrthoDB" id="937809at2"/>
<gene>
    <name evidence="2" type="ORF">SAMN04487908_107104</name>
</gene>
<dbReference type="AlphaFoldDB" id="A0A1M6FC97"/>
<organism evidence="2 3">
    <name type="scientific">Aequorivita viscosa</name>
    <dbReference type="NCBI Taxonomy" id="797419"/>
    <lineage>
        <taxon>Bacteria</taxon>
        <taxon>Pseudomonadati</taxon>
        <taxon>Bacteroidota</taxon>
        <taxon>Flavobacteriia</taxon>
        <taxon>Flavobacteriales</taxon>
        <taxon>Flavobacteriaceae</taxon>
        <taxon>Aequorivita</taxon>
    </lineage>
</organism>
<dbReference type="PROSITE" id="PS51257">
    <property type="entry name" value="PROKAR_LIPOPROTEIN"/>
    <property type="match status" value="1"/>
</dbReference>
<feature type="compositionally biased region" description="Basic and acidic residues" evidence="1">
    <location>
        <begin position="27"/>
        <end position="36"/>
    </location>
</feature>
<keyword evidence="3" id="KW-1185">Reference proteome</keyword>